<dbReference type="Proteomes" id="UP001283361">
    <property type="component" value="Unassembled WGS sequence"/>
</dbReference>
<dbReference type="InterPro" id="IPR030395">
    <property type="entry name" value="GP_PDE_dom"/>
</dbReference>
<keyword evidence="1" id="KW-0472">Membrane</keyword>
<sequence>MLISQKALLFLGNILLLWVVINTFVTDSFGIALILSATIIGAIQYVRIPPLHPSKISESIEALFKVDHKNHIKSTIFHKAGGYHAPENTLEAIRQAISLGIPAVEIDLEITSDGVGVLHHGPELQTTTDGNGRISEVTYDYIRTLNAAAHHPNKDKFPVANVPTIDECLRLCVENSLVVFIDCKSDAQRTAKMIADLYQKYPELYGLGIVCSFYPNLIYSVRQADSNIVTAVTHRNLYITLANDEGDEERNKELWKRILAPFADALLAWGHTALFWMLCGNSFFLCNKNKISRDLKIFYERLGVRLVAWTVNKPLEKQFLLDHLGIPVITDGINMPSLNRSQGETP</sequence>
<evidence type="ECO:0000313" key="3">
    <source>
        <dbReference type="EMBL" id="KAK3783523.1"/>
    </source>
</evidence>
<evidence type="ECO:0000256" key="1">
    <source>
        <dbReference type="SAM" id="Phobius"/>
    </source>
</evidence>
<dbReference type="GO" id="GO:0006580">
    <property type="term" value="P:ethanolamine metabolic process"/>
    <property type="evidence" value="ECO:0007669"/>
    <property type="project" value="TreeGrafter"/>
</dbReference>
<dbReference type="GO" id="GO:0008889">
    <property type="term" value="F:glycerophosphodiester phosphodiesterase activity"/>
    <property type="evidence" value="ECO:0007669"/>
    <property type="project" value="TreeGrafter"/>
</dbReference>
<evidence type="ECO:0000313" key="4">
    <source>
        <dbReference type="Proteomes" id="UP001283361"/>
    </source>
</evidence>
<accession>A0AAE1DVY1</accession>
<comment type="caution">
    <text evidence="3">The sequence shown here is derived from an EMBL/GenBank/DDBJ whole genome shotgun (WGS) entry which is preliminary data.</text>
</comment>
<dbReference type="PROSITE" id="PS50007">
    <property type="entry name" value="PIPLC_X_DOMAIN"/>
    <property type="match status" value="1"/>
</dbReference>
<dbReference type="InterPro" id="IPR017946">
    <property type="entry name" value="PLC-like_Pdiesterase_TIM-brl"/>
</dbReference>
<dbReference type="GO" id="GO:0070291">
    <property type="term" value="P:N-acylethanolamine metabolic process"/>
    <property type="evidence" value="ECO:0007669"/>
    <property type="project" value="TreeGrafter"/>
</dbReference>
<feature type="transmembrane region" description="Helical" evidence="1">
    <location>
        <begin position="258"/>
        <end position="278"/>
    </location>
</feature>
<dbReference type="PANTHER" id="PTHR46320:SF1">
    <property type="entry name" value="GLYCEROPHOSPHODIESTER PHOSPHODIESTERASE 1"/>
    <property type="match status" value="1"/>
</dbReference>
<keyword evidence="1" id="KW-0812">Transmembrane</keyword>
<dbReference type="AlphaFoldDB" id="A0AAE1DVY1"/>
<dbReference type="GO" id="GO:0006644">
    <property type="term" value="P:phospholipid metabolic process"/>
    <property type="evidence" value="ECO:0007669"/>
    <property type="project" value="TreeGrafter"/>
</dbReference>
<dbReference type="SUPFAM" id="SSF51695">
    <property type="entry name" value="PLC-like phosphodiesterases"/>
    <property type="match status" value="1"/>
</dbReference>
<feature type="domain" description="GP-PDE" evidence="2">
    <location>
        <begin position="73"/>
        <end position="340"/>
    </location>
</feature>
<organism evidence="3 4">
    <name type="scientific">Elysia crispata</name>
    <name type="common">lettuce slug</name>
    <dbReference type="NCBI Taxonomy" id="231223"/>
    <lineage>
        <taxon>Eukaryota</taxon>
        <taxon>Metazoa</taxon>
        <taxon>Spiralia</taxon>
        <taxon>Lophotrochozoa</taxon>
        <taxon>Mollusca</taxon>
        <taxon>Gastropoda</taxon>
        <taxon>Heterobranchia</taxon>
        <taxon>Euthyneura</taxon>
        <taxon>Panpulmonata</taxon>
        <taxon>Sacoglossa</taxon>
        <taxon>Placobranchoidea</taxon>
        <taxon>Plakobranchidae</taxon>
        <taxon>Elysia</taxon>
    </lineage>
</organism>
<dbReference type="Pfam" id="PF03009">
    <property type="entry name" value="GDPD"/>
    <property type="match status" value="1"/>
</dbReference>
<keyword evidence="4" id="KW-1185">Reference proteome</keyword>
<dbReference type="Gene3D" id="3.20.20.190">
    <property type="entry name" value="Phosphatidylinositol (PI) phosphodiesterase"/>
    <property type="match status" value="1"/>
</dbReference>
<keyword evidence="1" id="KW-1133">Transmembrane helix</keyword>
<dbReference type="PROSITE" id="PS51704">
    <property type="entry name" value="GP_PDE"/>
    <property type="match status" value="1"/>
</dbReference>
<feature type="transmembrane region" description="Helical" evidence="1">
    <location>
        <begin position="7"/>
        <end position="25"/>
    </location>
</feature>
<gene>
    <name evidence="3" type="ORF">RRG08_008581</name>
</gene>
<dbReference type="EMBL" id="JAWDGP010002404">
    <property type="protein sequence ID" value="KAK3783523.1"/>
    <property type="molecule type" value="Genomic_DNA"/>
</dbReference>
<name>A0AAE1DVY1_9GAST</name>
<dbReference type="PANTHER" id="PTHR46320">
    <property type="entry name" value="GLYCEROPHOSPHODIESTER PHOSPHODIESTERASE 1"/>
    <property type="match status" value="1"/>
</dbReference>
<evidence type="ECO:0000259" key="2">
    <source>
        <dbReference type="PROSITE" id="PS51704"/>
    </source>
</evidence>
<protein>
    <recommendedName>
        <fullName evidence="2">GP-PDE domain-containing protein</fullName>
    </recommendedName>
</protein>
<reference evidence="3" key="1">
    <citation type="journal article" date="2023" name="G3 (Bethesda)">
        <title>A reference genome for the long-term kleptoplast-retaining sea slug Elysia crispata morphotype clarki.</title>
        <authorList>
            <person name="Eastman K.E."/>
            <person name="Pendleton A.L."/>
            <person name="Shaikh M.A."/>
            <person name="Suttiyut T."/>
            <person name="Ogas R."/>
            <person name="Tomko P."/>
            <person name="Gavelis G."/>
            <person name="Widhalm J.R."/>
            <person name="Wisecaver J.H."/>
        </authorList>
    </citation>
    <scope>NUCLEOTIDE SEQUENCE</scope>
    <source>
        <strain evidence="3">ECLA1</strain>
    </source>
</reference>
<proteinExistence type="predicted"/>
<dbReference type="GO" id="GO:0005886">
    <property type="term" value="C:plasma membrane"/>
    <property type="evidence" value="ECO:0007669"/>
    <property type="project" value="TreeGrafter"/>
</dbReference>